<organism evidence="1 2">
    <name type="scientific">Mycolicibacterium arenosum</name>
    <dbReference type="NCBI Taxonomy" id="2952157"/>
    <lineage>
        <taxon>Bacteria</taxon>
        <taxon>Bacillati</taxon>
        <taxon>Actinomycetota</taxon>
        <taxon>Actinomycetes</taxon>
        <taxon>Mycobacteriales</taxon>
        <taxon>Mycobacteriaceae</taxon>
        <taxon>Mycolicibacterium</taxon>
    </lineage>
</organism>
<evidence type="ECO:0000313" key="2">
    <source>
        <dbReference type="Proteomes" id="UP001651690"/>
    </source>
</evidence>
<gene>
    <name evidence="1" type="ORF">NM203_18220</name>
</gene>
<proteinExistence type="predicted"/>
<accession>A0ABT1M4P8</accession>
<dbReference type="Pfam" id="PF04655">
    <property type="entry name" value="APH_6_hur"/>
    <property type="match status" value="1"/>
</dbReference>
<dbReference type="InterPro" id="IPR006748">
    <property type="entry name" value="NH2Glyco/OHUrea_AB-resist_kin"/>
</dbReference>
<protein>
    <submittedName>
        <fullName evidence="1">Aminoglycoside phosphotransferase family protein</fullName>
    </submittedName>
</protein>
<comment type="caution">
    <text evidence="1">The sequence shown here is derived from an EMBL/GenBank/DDBJ whole genome shotgun (WGS) entry which is preliminary data.</text>
</comment>
<keyword evidence="2" id="KW-1185">Reference proteome</keyword>
<dbReference type="SUPFAM" id="SSF56112">
    <property type="entry name" value="Protein kinase-like (PK-like)"/>
    <property type="match status" value="1"/>
</dbReference>
<name>A0ABT1M4P8_9MYCO</name>
<sequence length="258" mass="28205">MNTLDDLVAEWNLTVDGPELSPRARTVRSDGAPAVLMVGADEHAHLVLRRWNGGGAVRLLRADPHRRALLLERARPESLHALDDAAACEVVAALYPRLHVPAMPQLPSLTTLLAQWAADFAELPRSAPIPHRLVEQAVTLCRDLGAEPAGHVLHGDLHFANVLAADREPWLAIAPTPVNGDPAFEIAPMLWNRWDEVADSVRWGVQRRFFALVDAAGFDEDRSRGWVIIRVVRAAVDALSAGPADLTRFVTLAKAVQD</sequence>
<dbReference type="EMBL" id="JANDBD010000007">
    <property type="protein sequence ID" value="MCP9274128.1"/>
    <property type="molecule type" value="Genomic_DNA"/>
</dbReference>
<evidence type="ECO:0000313" key="1">
    <source>
        <dbReference type="EMBL" id="MCP9274128.1"/>
    </source>
</evidence>
<dbReference type="Proteomes" id="UP001651690">
    <property type="component" value="Unassembled WGS sequence"/>
</dbReference>
<reference evidence="1 2" key="1">
    <citation type="submission" date="2022-06" db="EMBL/GenBank/DDBJ databases">
        <title>Mycolicibacterium sp. CAU 1645 isolated from seawater.</title>
        <authorList>
            <person name="Kim W."/>
        </authorList>
    </citation>
    <scope>NUCLEOTIDE SEQUENCE [LARGE SCALE GENOMIC DNA]</scope>
    <source>
        <strain evidence="1 2">CAU 1645</strain>
    </source>
</reference>
<dbReference type="InterPro" id="IPR011009">
    <property type="entry name" value="Kinase-like_dom_sf"/>
</dbReference>
<dbReference type="RefSeq" id="WP_255061474.1">
    <property type="nucleotide sequence ID" value="NZ_JANDBD010000007.1"/>
</dbReference>